<feature type="compositionally biased region" description="Basic and acidic residues" evidence="1">
    <location>
        <begin position="76"/>
        <end position="88"/>
    </location>
</feature>
<reference evidence="2" key="3">
    <citation type="submission" date="2021-05" db="UniProtKB">
        <authorList>
            <consortium name="EnsemblPlants"/>
        </authorList>
    </citation>
    <scope>IDENTIFICATION</scope>
    <source>
        <strain evidence="2">cv. B73</strain>
    </source>
</reference>
<organism evidence="2 3">
    <name type="scientific">Zea mays</name>
    <name type="common">Maize</name>
    <dbReference type="NCBI Taxonomy" id="4577"/>
    <lineage>
        <taxon>Eukaryota</taxon>
        <taxon>Viridiplantae</taxon>
        <taxon>Streptophyta</taxon>
        <taxon>Embryophyta</taxon>
        <taxon>Tracheophyta</taxon>
        <taxon>Spermatophyta</taxon>
        <taxon>Magnoliopsida</taxon>
        <taxon>Liliopsida</taxon>
        <taxon>Poales</taxon>
        <taxon>Poaceae</taxon>
        <taxon>PACMAD clade</taxon>
        <taxon>Panicoideae</taxon>
        <taxon>Andropogonodae</taxon>
        <taxon>Andropogoneae</taxon>
        <taxon>Tripsacinae</taxon>
        <taxon>Zea</taxon>
    </lineage>
</organism>
<name>A0A804QBX8_MAIZE</name>
<keyword evidence="3" id="KW-1185">Reference proteome</keyword>
<feature type="compositionally biased region" description="Polar residues" evidence="1">
    <location>
        <begin position="90"/>
        <end position="110"/>
    </location>
</feature>
<reference evidence="3" key="1">
    <citation type="submission" date="2015-12" db="EMBL/GenBank/DDBJ databases">
        <title>Update maize B73 reference genome by single molecule sequencing technologies.</title>
        <authorList>
            <consortium name="Maize Genome Sequencing Project"/>
            <person name="Ware D."/>
        </authorList>
    </citation>
    <scope>NUCLEOTIDE SEQUENCE [LARGE SCALE GENOMIC DNA]</scope>
    <source>
        <strain evidence="3">cv. B73</strain>
    </source>
</reference>
<reference evidence="2" key="2">
    <citation type="submission" date="2019-07" db="EMBL/GenBank/DDBJ databases">
        <authorList>
            <person name="Seetharam A."/>
            <person name="Woodhouse M."/>
            <person name="Cannon E."/>
        </authorList>
    </citation>
    <scope>NUCLEOTIDE SEQUENCE [LARGE SCALE GENOMIC DNA]</scope>
    <source>
        <strain evidence="2">cv. B73</strain>
    </source>
</reference>
<protein>
    <submittedName>
        <fullName evidence="2">Uncharacterized protein</fullName>
    </submittedName>
</protein>
<dbReference type="EnsemblPlants" id="Zm00001eb311130_T001">
    <property type="protein sequence ID" value="Zm00001eb311130_P001"/>
    <property type="gene ID" value="Zm00001eb311130"/>
</dbReference>
<dbReference type="Proteomes" id="UP000007305">
    <property type="component" value="Chromosome 7"/>
</dbReference>
<dbReference type="InParanoid" id="A0A804QBX8"/>
<dbReference type="Gramene" id="Zm00001eb311130_T001">
    <property type="protein sequence ID" value="Zm00001eb311130_P001"/>
    <property type="gene ID" value="Zm00001eb311130"/>
</dbReference>
<evidence type="ECO:0000313" key="2">
    <source>
        <dbReference type="EnsemblPlants" id="Zm00001eb311130_P001"/>
    </source>
</evidence>
<evidence type="ECO:0000256" key="1">
    <source>
        <dbReference type="SAM" id="MobiDB-lite"/>
    </source>
</evidence>
<proteinExistence type="predicted"/>
<dbReference type="PANTHER" id="PTHR33170:SF8">
    <property type="entry name" value="OS07G0485366 PROTEIN"/>
    <property type="match status" value="1"/>
</dbReference>
<sequence>MIGTTLEVDMLTYRRKGVIRLLVGVIDKGQLPLTTDVVFHNVGYDITFTPESQDFIPAITPNPTPNSGRDNGGNEDADRRKENTDHAANKQRNINNSFVTKTNNNGNQTTPMQVDSLVALNMEANSLLASLASAPCDNGSGTASKLVAPLIKQGTSEYTQQTTLEEM</sequence>
<dbReference type="AlphaFoldDB" id="A0A804QBX8"/>
<accession>A0A804QBX8</accession>
<feature type="region of interest" description="Disordered" evidence="1">
    <location>
        <begin position="54"/>
        <end position="110"/>
    </location>
</feature>
<evidence type="ECO:0000313" key="3">
    <source>
        <dbReference type="Proteomes" id="UP000007305"/>
    </source>
</evidence>
<dbReference type="PANTHER" id="PTHR33170">
    <property type="entry name" value="DUF4283 DOMAIN-CONTAINING PROTEIN-RELATED"/>
    <property type="match status" value="1"/>
</dbReference>